<keyword evidence="3" id="KW-1185">Reference proteome</keyword>
<dbReference type="GO" id="GO:0000150">
    <property type="term" value="F:DNA strand exchange activity"/>
    <property type="evidence" value="ECO:0007669"/>
    <property type="project" value="InterPro"/>
</dbReference>
<dbReference type="Proteomes" id="UP000287361">
    <property type="component" value="Unassembled WGS sequence"/>
</dbReference>
<name>A0A401LEK7_9FIRM</name>
<dbReference type="Pfam" id="PF00239">
    <property type="entry name" value="Resolvase"/>
    <property type="match status" value="1"/>
</dbReference>
<feature type="domain" description="Resolvase/invertase-type recombinase catalytic" evidence="1">
    <location>
        <begin position="2"/>
        <end position="70"/>
    </location>
</feature>
<proteinExistence type="predicted"/>
<sequence>MGTKMEGREKWLKLIKNVRQGDRIVFDSVSRMSRDAEEGFTAYEELYHRGIDLVFLKEPHINTSVYKKAMESGIEMTGTTVDYILEGVNKYMLALAKEQIKICFEQAEKEVKDLRRRTIEGIETARLNGKQIGRAAGTKIEYESTKQKKREIYKYSSSFNGMLKDKEVIKLFGISRNSYYKYKREIKEEIGWRKCVGKEPIKLS</sequence>
<dbReference type="InterPro" id="IPR006119">
    <property type="entry name" value="Resolv_N"/>
</dbReference>
<evidence type="ECO:0000313" key="3">
    <source>
        <dbReference type="Proteomes" id="UP000287361"/>
    </source>
</evidence>
<dbReference type="OrthoDB" id="9797501at2"/>
<protein>
    <recommendedName>
        <fullName evidence="1">Resolvase/invertase-type recombinase catalytic domain-containing protein</fullName>
    </recommendedName>
</protein>
<gene>
    <name evidence="2" type="ORF">KGMB03357_15450</name>
</gene>
<reference evidence="2 3" key="1">
    <citation type="submission" date="2018-10" db="EMBL/GenBank/DDBJ databases">
        <title>Draft Genome Sequence of Anaerotignum sp. KCTC 15736.</title>
        <authorList>
            <person name="Choi S.H."/>
            <person name="Kim J.S."/>
            <person name="Kang S.W."/>
            <person name="Lee J.S."/>
            <person name="Park S.H."/>
        </authorList>
    </citation>
    <scope>NUCLEOTIDE SEQUENCE [LARGE SCALE GENOMIC DNA]</scope>
    <source>
        <strain evidence="2 3">KCTC 15736</strain>
    </source>
</reference>
<dbReference type="Gene3D" id="3.40.50.1390">
    <property type="entry name" value="Resolvase, N-terminal catalytic domain"/>
    <property type="match status" value="1"/>
</dbReference>
<accession>A0A401LEK7</accession>
<evidence type="ECO:0000313" key="2">
    <source>
        <dbReference type="EMBL" id="GCB29884.1"/>
    </source>
</evidence>
<evidence type="ECO:0000259" key="1">
    <source>
        <dbReference type="Pfam" id="PF00239"/>
    </source>
</evidence>
<organism evidence="2 3">
    <name type="scientific">Anaerotignum faecicola</name>
    <dbReference type="NCBI Taxonomy" id="2358141"/>
    <lineage>
        <taxon>Bacteria</taxon>
        <taxon>Bacillati</taxon>
        <taxon>Bacillota</taxon>
        <taxon>Clostridia</taxon>
        <taxon>Lachnospirales</taxon>
        <taxon>Anaerotignaceae</taxon>
        <taxon>Anaerotignum</taxon>
    </lineage>
</organism>
<dbReference type="AlphaFoldDB" id="A0A401LEK7"/>
<comment type="caution">
    <text evidence="2">The sequence shown here is derived from an EMBL/GenBank/DDBJ whole genome shotgun (WGS) entry which is preliminary data.</text>
</comment>
<dbReference type="InterPro" id="IPR036162">
    <property type="entry name" value="Resolvase-like_N_sf"/>
</dbReference>
<dbReference type="SUPFAM" id="SSF53041">
    <property type="entry name" value="Resolvase-like"/>
    <property type="match status" value="1"/>
</dbReference>
<dbReference type="EMBL" id="BHVZ01000004">
    <property type="protein sequence ID" value="GCB29884.1"/>
    <property type="molecule type" value="Genomic_DNA"/>
</dbReference>
<dbReference type="GO" id="GO:0003677">
    <property type="term" value="F:DNA binding"/>
    <property type="evidence" value="ECO:0007669"/>
    <property type="project" value="InterPro"/>
</dbReference>